<evidence type="ECO:0000313" key="2">
    <source>
        <dbReference type="EMBL" id="SDH26441.1"/>
    </source>
</evidence>
<protein>
    <submittedName>
        <fullName evidence="2">Uncharacterized conserved protein PhnB, glyoxalase superfamily</fullName>
    </submittedName>
</protein>
<dbReference type="Proteomes" id="UP000199045">
    <property type="component" value="Unassembled WGS sequence"/>
</dbReference>
<dbReference type="Pfam" id="PF00903">
    <property type="entry name" value="Glyoxalase"/>
    <property type="match status" value="1"/>
</dbReference>
<dbReference type="InterPro" id="IPR004360">
    <property type="entry name" value="Glyas_Fos-R_dOase_dom"/>
</dbReference>
<evidence type="ECO:0000259" key="1">
    <source>
        <dbReference type="PROSITE" id="PS51819"/>
    </source>
</evidence>
<dbReference type="PROSITE" id="PS51819">
    <property type="entry name" value="VOC"/>
    <property type="match status" value="1"/>
</dbReference>
<sequence length="120" mass="13310">MMKALSATTVFYISNLRQSLQYYTEIIGFTEDFVFGDYAGLYYDEVSIHLCGPENQGLKKIPGNTLHCIACDEVDEFHDALVAKGALIVNAPQDRIYGMRDFAVNDLDSNTLVFGVAIST</sequence>
<evidence type="ECO:0000313" key="3">
    <source>
        <dbReference type="Proteomes" id="UP000199045"/>
    </source>
</evidence>
<dbReference type="Gene3D" id="3.10.180.10">
    <property type="entry name" value="2,3-Dihydroxybiphenyl 1,2-Dioxygenase, domain 1"/>
    <property type="match status" value="1"/>
</dbReference>
<feature type="domain" description="VOC" evidence="1">
    <location>
        <begin position="4"/>
        <end position="117"/>
    </location>
</feature>
<dbReference type="EMBL" id="FNBN01000010">
    <property type="protein sequence ID" value="SDH26441.1"/>
    <property type="molecule type" value="Genomic_DNA"/>
</dbReference>
<dbReference type="InterPro" id="IPR037523">
    <property type="entry name" value="VOC_core"/>
</dbReference>
<gene>
    <name evidence="2" type="ORF">SAMN04488121_11054</name>
</gene>
<organism evidence="2 3">
    <name type="scientific">Chitinophaga filiformis</name>
    <name type="common">Myxococcus filiformis</name>
    <name type="synonym">Flexibacter filiformis</name>
    <dbReference type="NCBI Taxonomy" id="104663"/>
    <lineage>
        <taxon>Bacteria</taxon>
        <taxon>Pseudomonadati</taxon>
        <taxon>Bacteroidota</taxon>
        <taxon>Chitinophagia</taxon>
        <taxon>Chitinophagales</taxon>
        <taxon>Chitinophagaceae</taxon>
        <taxon>Chitinophaga</taxon>
    </lineage>
</organism>
<name>A0A1G8AZV6_CHIFI</name>
<dbReference type="InterPro" id="IPR029068">
    <property type="entry name" value="Glyas_Bleomycin-R_OHBP_Dase"/>
</dbReference>
<dbReference type="STRING" id="104663.SAMN04488121_11054"/>
<accession>A0A1G8AZV6</accession>
<dbReference type="OrthoDB" id="9798201at2"/>
<dbReference type="SUPFAM" id="SSF54593">
    <property type="entry name" value="Glyoxalase/Bleomycin resistance protein/Dihydroxybiphenyl dioxygenase"/>
    <property type="match status" value="1"/>
</dbReference>
<reference evidence="2 3" key="1">
    <citation type="submission" date="2016-10" db="EMBL/GenBank/DDBJ databases">
        <authorList>
            <person name="de Groot N.N."/>
        </authorList>
    </citation>
    <scope>NUCLEOTIDE SEQUENCE [LARGE SCALE GENOMIC DNA]</scope>
    <source>
        <strain evidence="2 3">DSM 527</strain>
    </source>
</reference>
<dbReference type="RefSeq" id="WP_089837377.1">
    <property type="nucleotide sequence ID" value="NZ_FNBN01000010.1"/>
</dbReference>
<dbReference type="AlphaFoldDB" id="A0A1G8AZV6"/>
<proteinExistence type="predicted"/>